<evidence type="ECO:0000313" key="3">
    <source>
        <dbReference type="Proteomes" id="UP000663829"/>
    </source>
</evidence>
<name>A0A814WBV6_9BILA</name>
<gene>
    <name evidence="1" type="ORF">GPM918_LOCUS23825</name>
    <name evidence="2" type="ORF">SRO942_LOCUS23824</name>
</gene>
<dbReference type="EMBL" id="CAJNOQ010008653">
    <property type="protein sequence ID" value="CAF1203118.1"/>
    <property type="molecule type" value="Genomic_DNA"/>
</dbReference>
<proteinExistence type="predicted"/>
<reference evidence="1" key="1">
    <citation type="submission" date="2021-02" db="EMBL/GenBank/DDBJ databases">
        <authorList>
            <person name="Nowell W R."/>
        </authorList>
    </citation>
    <scope>NUCLEOTIDE SEQUENCE</scope>
</reference>
<dbReference type="AlphaFoldDB" id="A0A814WBV6"/>
<dbReference type="Proteomes" id="UP000681722">
    <property type="component" value="Unassembled WGS sequence"/>
</dbReference>
<comment type="caution">
    <text evidence="1">The sequence shown here is derived from an EMBL/GenBank/DDBJ whole genome shotgun (WGS) entry which is preliminary data.</text>
</comment>
<evidence type="ECO:0000313" key="1">
    <source>
        <dbReference type="EMBL" id="CAF1203118.1"/>
    </source>
</evidence>
<accession>A0A814WBV6</accession>
<organism evidence="1 3">
    <name type="scientific">Didymodactylos carnosus</name>
    <dbReference type="NCBI Taxonomy" id="1234261"/>
    <lineage>
        <taxon>Eukaryota</taxon>
        <taxon>Metazoa</taxon>
        <taxon>Spiralia</taxon>
        <taxon>Gnathifera</taxon>
        <taxon>Rotifera</taxon>
        <taxon>Eurotatoria</taxon>
        <taxon>Bdelloidea</taxon>
        <taxon>Philodinida</taxon>
        <taxon>Philodinidae</taxon>
        <taxon>Didymodactylos</taxon>
    </lineage>
</organism>
<dbReference type="Proteomes" id="UP000663829">
    <property type="component" value="Unassembled WGS sequence"/>
</dbReference>
<dbReference type="EMBL" id="CAJOBC010008653">
    <property type="protein sequence ID" value="CAF3967479.1"/>
    <property type="molecule type" value="Genomic_DNA"/>
</dbReference>
<sequence length="107" mass="11869">MECNPWEYDTWHFGIPFAGEHIWPQVPQLLTSVCILVSQPLLTFLSQSPNPASHVLFKHIPEQHCAVLLSAVHCLKQKPQLLTSVCTLVSQPLLAIPSQSPNPASHV</sequence>
<keyword evidence="3" id="KW-1185">Reference proteome</keyword>
<protein>
    <submittedName>
        <fullName evidence="1">Uncharacterized protein</fullName>
    </submittedName>
</protein>
<evidence type="ECO:0000313" key="2">
    <source>
        <dbReference type="EMBL" id="CAF3967479.1"/>
    </source>
</evidence>